<organism evidence="2 3">
    <name type="scientific">Pseudoduganella plicata</name>
    <dbReference type="NCBI Taxonomy" id="321984"/>
    <lineage>
        <taxon>Bacteria</taxon>
        <taxon>Pseudomonadati</taxon>
        <taxon>Pseudomonadota</taxon>
        <taxon>Betaproteobacteria</taxon>
        <taxon>Burkholderiales</taxon>
        <taxon>Oxalobacteraceae</taxon>
        <taxon>Telluria group</taxon>
        <taxon>Pseudoduganella</taxon>
    </lineage>
</organism>
<feature type="transmembrane region" description="Helical" evidence="1">
    <location>
        <begin position="168"/>
        <end position="190"/>
    </location>
</feature>
<accession>A0AA87Y4J0</accession>
<feature type="transmembrane region" description="Helical" evidence="1">
    <location>
        <begin position="259"/>
        <end position="285"/>
    </location>
</feature>
<proteinExistence type="predicted"/>
<feature type="transmembrane region" description="Helical" evidence="1">
    <location>
        <begin position="47"/>
        <end position="69"/>
    </location>
</feature>
<keyword evidence="1" id="KW-0472">Membrane</keyword>
<reference evidence="2" key="2">
    <citation type="submission" date="2022-12" db="EMBL/GenBank/DDBJ databases">
        <authorList>
            <person name="Sun Q."/>
            <person name="Kim S."/>
        </authorList>
    </citation>
    <scope>NUCLEOTIDE SEQUENCE</scope>
    <source>
        <strain evidence="2">KCTC 12344</strain>
    </source>
</reference>
<reference evidence="2" key="1">
    <citation type="journal article" date="2014" name="Int. J. Syst. Evol. Microbiol.">
        <title>Complete genome sequence of Corynebacterium casei LMG S-19264T (=DSM 44701T), isolated from a smear-ripened cheese.</title>
        <authorList>
            <consortium name="US DOE Joint Genome Institute (JGI-PGF)"/>
            <person name="Walter F."/>
            <person name="Albersmeier A."/>
            <person name="Kalinowski J."/>
            <person name="Ruckert C."/>
        </authorList>
    </citation>
    <scope>NUCLEOTIDE SEQUENCE</scope>
    <source>
        <strain evidence="2">KCTC 12344</strain>
    </source>
</reference>
<gene>
    <name evidence="2" type="ORF">GCM10007388_32700</name>
</gene>
<feature type="transmembrane region" description="Helical" evidence="1">
    <location>
        <begin position="21"/>
        <end position="41"/>
    </location>
</feature>
<feature type="transmembrane region" description="Helical" evidence="1">
    <location>
        <begin position="357"/>
        <end position="376"/>
    </location>
</feature>
<feature type="transmembrane region" description="Helical" evidence="1">
    <location>
        <begin position="382"/>
        <end position="400"/>
    </location>
</feature>
<feature type="transmembrane region" description="Helical" evidence="1">
    <location>
        <begin position="441"/>
        <end position="459"/>
    </location>
</feature>
<feature type="transmembrane region" description="Helical" evidence="1">
    <location>
        <begin position="140"/>
        <end position="162"/>
    </location>
</feature>
<keyword evidence="1" id="KW-0812">Transmembrane</keyword>
<dbReference type="EMBL" id="BMWW01000005">
    <property type="protein sequence ID" value="GGY96625.1"/>
    <property type="molecule type" value="Genomic_DNA"/>
</dbReference>
<name>A0AA87Y4J0_9BURK</name>
<comment type="caution">
    <text evidence="2">The sequence shown here is derived from an EMBL/GenBank/DDBJ whole genome shotgun (WGS) entry which is preliminary data.</text>
</comment>
<feature type="transmembrane region" description="Helical" evidence="1">
    <location>
        <begin position="412"/>
        <end position="435"/>
    </location>
</feature>
<protein>
    <submittedName>
        <fullName evidence="2">Uncharacterized protein</fullName>
    </submittedName>
</protein>
<feature type="transmembrane region" description="Helical" evidence="1">
    <location>
        <begin position="90"/>
        <end position="111"/>
    </location>
</feature>
<dbReference type="RefSeq" id="WP_189569013.1">
    <property type="nucleotide sequence ID" value="NZ_BMWW01000005.1"/>
</dbReference>
<feature type="transmembrane region" description="Helical" evidence="1">
    <location>
        <begin position="300"/>
        <end position="320"/>
    </location>
</feature>
<sequence>MSGPWGAILRQPVLAWRLQGTWGTWALLAGAVLSFCGFGIGMRDWRAGVVAAGVFLGTLVIAWWLQLLNSALRQNEPALACLVPHQRRRIVTVVGLAWLGGSLAIGIVFGIGLNHIGYAWLAAAATMMYMAVLQRLPILTLAPLAILVATRFVPLPSVWSFFTEWGETGISSVGLLMLLMLAPPLARLLFPRGGDGHMAWHRQFVDRVKAAREGLGLPGQELTLWRSSSWTDRLYFADLRRLSERTALAPRRNGRADPLLMALGGSVHPGASLLGIAAITVLAFATGGNLLDYMGRQGSVVQLCLLMLVLPLAAHVYAVTTAVQRFRAEQALLRLCPAAPATADFNRQFGSALLRRFAVLWLASTAAAVLVAAIMIPGVQAQASVGVTAALALLLAAFVVRDFASIRRLPNVTSVAAIVAVIVLTVVLSGGMTLWRTHVPWLPIGCLALAAIGLIYYRWRRMQSLPVAFPAGRLATD</sequence>
<evidence type="ECO:0000256" key="1">
    <source>
        <dbReference type="SAM" id="Phobius"/>
    </source>
</evidence>
<evidence type="ECO:0000313" key="3">
    <source>
        <dbReference type="Proteomes" id="UP000619512"/>
    </source>
</evidence>
<evidence type="ECO:0000313" key="2">
    <source>
        <dbReference type="EMBL" id="GGY96625.1"/>
    </source>
</evidence>
<dbReference type="Proteomes" id="UP000619512">
    <property type="component" value="Unassembled WGS sequence"/>
</dbReference>
<keyword evidence="1" id="KW-1133">Transmembrane helix</keyword>
<dbReference type="AlphaFoldDB" id="A0AA87Y4J0"/>